<evidence type="ECO:0000313" key="14">
    <source>
        <dbReference type="Proteomes" id="UP001239782"/>
    </source>
</evidence>
<dbReference type="GO" id="GO:0043022">
    <property type="term" value="F:ribosome binding"/>
    <property type="evidence" value="ECO:0007669"/>
    <property type="project" value="UniProtKB-UniRule"/>
</dbReference>
<keyword evidence="7 11" id="KW-0238">DNA-binding</keyword>
<dbReference type="PROSITE" id="PS00211">
    <property type="entry name" value="ABC_TRANSPORTER_1"/>
    <property type="match status" value="1"/>
</dbReference>
<dbReference type="EC" id="3.6.1.-" evidence="11"/>
<dbReference type="FunFam" id="3.40.50.300:FF:000309">
    <property type="entry name" value="ABC transporter ATP-binding protein"/>
    <property type="match status" value="1"/>
</dbReference>
<evidence type="ECO:0000259" key="12">
    <source>
        <dbReference type="PROSITE" id="PS50893"/>
    </source>
</evidence>
<dbReference type="GO" id="GO:0005524">
    <property type="term" value="F:ATP binding"/>
    <property type="evidence" value="ECO:0007669"/>
    <property type="project" value="UniProtKB-UniRule"/>
</dbReference>
<dbReference type="Pfam" id="PF16326">
    <property type="entry name" value="ABC_tran_CTD"/>
    <property type="match status" value="1"/>
</dbReference>
<evidence type="ECO:0000256" key="4">
    <source>
        <dbReference type="ARBA" id="ARBA00022763"/>
    </source>
</evidence>
<dbReference type="SUPFAM" id="SSF52540">
    <property type="entry name" value="P-loop containing nucleoside triphosphate hydrolases"/>
    <property type="match status" value="2"/>
</dbReference>
<keyword evidence="2 11" id="KW-0677">Repeat</keyword>
<comment type="similarity">
    <text evidence="10 11">Belongs to the ABC transporter superfamily. ABCF family. Uup subfamily.</text>
</comment>
<dbReference type="GO" id="GO:0005737">
    <property type="term" value="C:cytoplasm"/>
    <property type="evidence" value="ECO:0007669"/>
    <property type="project" value="UniProtKB-SubCell"/>
</dbReference>
<evidence type="ECO:0000256" key="8">
    <source>
        <dbReference type="ARBA" id="ARBA00023204"/>
    </source>
</evidence>
<dbReference type="AlphaFoldDB" id="A0AA51RVP2"/>
<evidence type="ECO:0000313" key="13">
    <source>
        <dbReference type="EMBL" id="WMS88319.1"/>
    </source>
</evidence>
<keyword evidence="4 11" id="KW-0227">DNA damage</keyword>
<feature type="domain" description="ABC transporter" evidence="12">
    <location>
        <begin position="314"/>
        <end position="539"/>
    </location>
</feature>
<sequence>MSILRGEQLGLAFGTHVLLDNVSFAVEPGVKTAIVGRNGAGKSSLLKVIAGKMQADSGQLQCSKGVRIRYLAQSLPEVGEQTVFDYVAEGVADLRDAVERYQYLLSEQGSEHEINQLHDFLDRTGAWHWEQKVESVLSRLDLSGDSKVSALSGGWRRRVALAECLAAEPDLLLLDEPTNHLDLTTIEWLEEVLKQYRGALLLISHDRQFIDAVVDKIWEVDRGNIHSFPAPYDDYVAAKELQLAEEEKVNAEFDKRLANEEKWIRQGIKARRTRNEGRVRALKKLRQERQQRRERHDTAQLAIKSGGASGKRVAVLDSVTIAQADKVLIEDFNAQVLKGDKIGILGPNGCGKSSLIKTLLGELAPIKGTVELGTQLDIAYFDQMRSHIKPDLSIMDNLGEGRDFIEVNGEKKHVISYLSDYGFGPERMRTPASSLSGGEVSRLVLAKLFTRSANLLILDEPTNDLDIETLELLESQLVEFKGTVIVISHDRRFLDNVAEALWVFTGEHRIVEIAGGFTDYQRYRLAQEQRAVKSKSVEQESANASKNKKLEESPKKTAAVKLSYKFQRELDALPALLERLETDISDLEIQAASAEFQSKAPTEMQAHFEQLAVLQQQLEQQLDRWEELEAMKSGN</sequence>
<dbReference type="PANTHER" id="PTHR42855">
    <property type="entry name" value="ABC TRANSPORTER ATP-BINDING SUBUNIT"/>
    <property type="match status" value="1"/>
</dbReference>
<keyword evidence="3 11" id="KW-0547">Nucleotide-binding</keyword>
<dbReference type="RefSeq" id="WP_309203530.1">
    <property type="nucleotide sequence ID" value="NZ_CP133548.1"/>
</dbReference>
<organism evidence="13 14">
    <name type="scientific">Pleionea litopenaei</name>
    <dbReference type="NCBI Taxonomy" id="3070815"/>
    <lineage>
        <taxon>Bacteria</taxon>
        <taxon>Pseudomonadati</taxon>
        <taxon>Pseudomonadota</taxon>
        <taxon>Gammaproteobacteria</taxon>
        <taxon>Oceanospirillales</taxon>
        <taxon>Pleioneaceae</taxon>
        <taxon>Pleionea</taxon>
    </lineage>
</organism>
<dbReference type="InterPro" id="IPR037118">
    <property type="entry name" value="Val-tRNA_synth_C_sf"/>
</dbReference>
<dbReference type="GO" id="GO:0003677">
    <property type="term" value="F:DNA binding"/>
    <property type="evidence" value="ECO:0007669"/>
    <property type="project" value="UniProtKB-UniRule"/>
</dbReference>
<dbReference type="HAMAP" id="MF_00848">
    <property type="entry name" value="Uup"/>
    <property type="match status" value="1"/>
</dbReference>
<dbReference type="SMART" id="SM00382">
    <property type="entry name" value="AAA"/>
    <property type="match status" value="2"/>
</dbReference>
<gene>
    <name evidence="11" type="primary">uup</name>
    <name evidence="13" type="ORF">Q9312_05220</name>
</gene>
<evidence type="ECO:0000256" key="6">
    <source>
        <dbReference type="ARBA" id="ARBA00022840"/>
    </source>
</evidence>
<dbReference type="InterPro" id="IPR032524">
    <property type="entry name" value="ABC_tran_C"/>
</dbReference>
<evidence type="ECO:0000256" key="10">
    <source>
        <dbReference type="ARBA" id="ARBA00061478"/>
    </source>
</evidence>
<reference evidence="13 14" key="1">
    <citation type="submission" date="2023-08" db="EMBL/GenBank/DDBJ databases">
        <title>Pleionea litopenaei sp. nov., isolated from stomach of juvenile Litopenaeus vannamei.</title>
        <authorList>
            <person name="Rho A.M."/>
            <person name="Hwang C.Y."/>
        </authorList>
    </citation>
    <scope>NUCLEOTIDE SEQUENCE [LARGE SCALE GENOMIC DNA]</scope>
    <source>
        <strain evidence="13 14">HL-JVS1</strain>
    </source>
</reference>
<keyword evidence="11" id="KW-0175">Coiled coil</keyword>
<evidence type="ECO:0000256" key="9">
    <source>
        <dbReference type="ARBA" id="ARBA00049360"/>
    </source>
</evidence>
<dbReference type="KEGG" id="plei:Q9312_05220"/>
<dbReference type="InterPro" id="IPR003439">
    <property type="entry name" value="ABC_transporter-like_ATP-bd"/>
</dbReference>
<dbReference type="PANTHER" id="PTHR42855:SF1">
    <property type="entry name" value="ABC TRANSPORTER DOMAIN-CONTAINING PROTEIN"/>
    <property type="match status" value="1"/>
</dbReference>
<feature type="domain" description="ABC transporter" evidence="12">
    <location>
        <begin position="4"/>
        <end position="247"/>
    </location>
</feature>
<evidence type="ECO:0000256" key="11">
    <source>
        <dbReference type="HAMAP-Rule" id="MF_00848"/>
    </source>
</evidence>
<dbReference type="InterPro" id="IPR051309">
    <property type="entry name" value="ABCF_ATPase"/>
</dbReference>
<comment type="function">
    <text evidence="11">Probably plays a role in ribosome assembly or function. May be involved in resolution of branched DNA intermediates that result from template switching in postreplication gaps. Binds DNA and has ATPase activity.</text>
</comment>
<keyword evidence="14" id="KW-1185">Reference proteome</keyword>
<comment type="catalytic activity">
    <reaction evidence="9 11">
        <text>ATP + H2O = ADP + phosphate + H(+)</text>
        <dbReference type="Rhea" id="RHEA:13065"/>
        <dbReference type="ChEBI" id="CHEBI:15377"/>
        <dbReference type="ChEBI" id="CHEBI:15378"/>
        <dbReference type="ChEBI" id="CHEBI:30616"/>
        <dbReference type="ChEBI" id="CHEBI:43474"/>
        <dbReference type="ChEBI" id="CHEBI:456216"/>
    </reaction>
</comment>
<protein>
    <recommendedName>
        <fullName evidence="11">ATP-binding protein Uup</fullName>
        <ecNumber evidence="11">3.6.1.-</ecNumber>
    </recommendedName>
</protein>
<dbReference type="InterPro" id="IPR043686">
    <property type="entry name" value="Uup"/>
</dbReference>
<dbReference type="InterPro" id="IPR032781">
    <property type="entry name" value="ABC_tran_Xtn"/>
</dbReference>
<dbReference type="Proteomes" id="UP001239782">
    <property type="component" value="Chromosome"/>
</dbReference>
<evidence type="ECO:0000256" key="2">
    <source>
        <dbReference type="ARBA" id="ARBA00022737"/>
    </source>
</evidence>
<dbReference type="Pfam" id="PF00005">
    <property type="entry name" value="ABC_tran"/>
    <property type="match status" value="2"/>
</dbReference>
<evidence type="ECO:0000256" key="1">
    <source>
        <dbReference type="ARBA" id="ARBA00022490"/>
    </source>
</evidence>
<dbReference type="Gene3D" id="3.40.50.300">
    <property type="entry name" value="P-loop containing nucleotide triphosphate hydrolases"/>
    <property type="match status" value="2"/>
</dbReference>
<evidence type="ECO:0000256" key="5">
    <source>
        <dbReference type="ARBA" id="ARBA00022801"/>
    </source>
</evidence>
<keyword evidence="8 11" id="KW-0234">DNA repair</keyword>
<feature type="binding site" evidence="11">
    <location>
        <begin position="36"/>
        <end position="43"/>
    </location>
    <ligand>
        <name>ATP</name>
        <dbReference type="ChEBI" id="CHEBI:30616"/>
        <label>1</label>
    </ligand>
</feature>
<name>A0AA51RVP2_9GAMM</name>
<dbReference type="GO" id="GO:0006281">
    <property type="term" value="P:DNA repair"/>
    <property type="evidence" value="ECO:0007669"/>
    <property type="project" value="UniProtKB-KW"/>
</dbReference>
<dbReference type="GO" id="GO:0016887">
    <property type="term" value="F:ATP hydrolysis activity"/>
    <property type="evidence" value="ECO:0007669"/>
    <property type="project" value="UniProtKB-UniRule"/>
</dbReference>
<dbReference type="PROSITE" id="PS50893">
    <property type="entry name" value="ABC_TRANSPORTER_2"/>
    <property type="match status" value="2"/>
</dbReference>
<evidence type="ECO:0000256" key="7">
    <source>
        <dbReference type="ARBA" id="ARBA00023125"/>
    </source>
</evidence>
<proteinExistence type="inferred from homology"/>
<keyword evidence="6 11" id="KW-0067">ATP-binding</keyword>
<dbReference type="InterPro" id="IPR027417">
    <property type="entry name" value="P-loop_NTPase"/>
</dbReference>
<dbReference type="InterPro" id="IPR003593">
    <property type="entry name" value="AAA+_ATPase"/>
</dbReference>
<dbReference type="InterPro" id="IPR017871">
    <property type="entry name" value="ABC_transporter-like_CS"/>
</dbReference>
<comment type="subcellular location">
    <subcellularLocation>
        <location evidence="11">Cytoplasm</location>
    </subcellularLocation>
    <text evidence="11">Associates with ribosomes.</text>
</comment>
<dbReference type="FunFam" id="3.40.50.300:FF:000011">
    <property type="entry name" value="Putative ABC transporter ATP-binding component"/>
    <property type="match status" value="1"/>
</dbReference>
<feature type="coiled-coil region" evidence="11">
    <location>
        <begin position="570"/>
        <end position="631"/>
    </location>
</feature>
<dbReference type="EMBL" id="CP133548">
    <property type="protein sequence ID" value="WMS88319.1"/>
    <property type="molecule type" value="Genomic_DNA"/>
</dbReference>
<feature type="coiled-coil region" evidence="11">
    <location>
        <begin position="241"/>
        <end position="302"/>
    </location>
</feature>
<dbReference type="Pfam" id="PF12848">
    <property type="entry name" value="ABC_tran_Xtn"/>
    <property type="match status" value="1"/>
</dbReference>
<feature type="binding site" evidence="11">
    <location>
        <begin position="346"/>
        <end position="353"/>
    </location>
    <ligand>
        <name>ATP</name>
        <dbReference type="ChEBI" id="CHEBI:30616"/>
        <label>2</label>
    </ligand>
</feature>
<accession>A0AA51RVP2</accession>
<evidence type="ECO:0000256" key="3">
    <source>
        <dbReference type="ARBA" id="ARBA00022741"/>
    </source>
</evidence>
<keyword evidence="5 11" id="KW-0378">Hydrolase</keyword>
<keyword evidence="1 11" id="KW-0963">Cytoplasm</keyword>
<dbReference type="CDD" id="cd03221">
    <property type="entry name" value="ABCF_EF-3"/>
    <property type="match status" value="2"/>
</dbReference>
<dbReference type="Gene3D" id="1.10.287.380">
    <property type="entry name" value="Valyl-tRNA synthetase, C-terminal domain"/>
    <property type="match status" value="1"/>
</dbReference>